<accession>A0AAQ3KBE6</accession>
<protein>
    <submittedName>
        <fullName evidence="1">Uncharacterized protein</fullName>
    </submittedName>
</protein>
<name>A0AAQ3KBE6_9LILI</name>
<dbReference type="GO" id="GO:0005975">
    <property type="term" value="P:carbohydrate metabolic process"/>
    <property type="evidence" value="ECO:0007669"/>
    <property type="project" value="InterPro"/>
</dbReference>
<evidence type="ECO:0000313" key="1">
    <source>
        <dbReference type="EMBL" id="WOL05437.1"/>
    </source>
</evidence>
<gene>
    <name evidence="1" type="ORF">Cni_G14166</name>
</gene>
<evidence type="ECO:0000313" key="2">
    <source>
        <dbReference type="Proteomes" id="UP001327560"/>
    </source>
</evidence>
<reference evidence="1 2" key="1">
    <citation type="submission" date="2023-10" db="EMBL/GenBank/DDBJ databases">
        <title>Chromosome-scale genome assembly provides insights into flower coloration mechanisms of Canna indica.</title>
        <authorList>
            <person name="Li C."/>
        </authorList>
    </citation>
    <scope>NUCLEOTIDE SEQUENCE [LARGE SCALE GENOMIC DNA]</scope>
    <source>
        <tissue evidence="1">Flower</tissue>
    </source>
</reference>
<proteinExistence type="predicted"/>
<dbReference type="PANTHER" id="PTHR31490">
    <property type="entry name" value="GLYCOSYL HYDROLASE"/>
    <property type="match status" value="1"/>
</dbReference>
<dbReference type="InterPro" id="IPR017853">
    <property type="entry name" value="GH"/>
</dbReference>
<dbReference type="SUPFAM" id="SSF51445">
    <property type="entry name" value="(Trans)glycosidases"/>
    <property type="match status" value="1"/>
</dbReference>
<dbReference type="Proteomes" id="UP001327560">
    <property type="component" value="Chromosome 4"/>
</dbReference>
<dbReference type="InterPro" id="IPR044846">
    <property type="entry name" value="GH10"/>
</dbReference>
<keyword evidence="2" id="KW-1185">Reference proteome</keyword>
<dbReference type="GO" id="GO:0004553">
    <property type="term" value="F:hydrolase activity, hydrolyzing O-glycosyl compounds"/>
    <property type="evidence" value="ECO:0007669"/>
    <property type="project" value="InterPro"/>
</dbReference>
<dbReference type="PANTHER" id="PTHR31490:SF87">
    <property type="entry name" value="PUTATIVE, EXPRESSED-RELATED"/>
    <property type="match status" value="1"/>
</dbReference>
<dbReference type="AlphaFoldDB" id="A0AAQ3KBE6"/>
<sequence>MLAGLQIFLVDRKARFKHLKKLTDQVRQIKNSFPFGSCVMRTNIDNEDFIAFLVDNFIWAVFGNELKWY</sequence>
<organism evidence="1 2">
    <name type="scientific">Canna indica</name>
    <name type="common">Indian-shot</name>
    <dbReference type="NCBI Taxonomy" id="4628"/>
    <lineage>
        <taxon>Eukaryota</taxon>
        <taxon>Viridiplantae</taxon>
        <taxon>Streptophyta</taxon>
        <taxon>Embryophyta</taxon>
        <taxon>Tracheophyta</taxon>
        <taxon>Spermatophyta</taxon>
        <taxon>Magnoliopsida</taxon>
        <taxon>Liliopsida</taxon>
        <taxon>Zingiberales</taxon>
        <taxon>Cannaceae</taxon>
        <taxon>Canna</taxon>
    </lineage>
</organism>
<dbReference type="Gene3D" id="3.20.20.80">
    <property type="entry name" value="Glycosidases"/>
    <property type="match status" value="1"/>
</dbReference>
<dbReference type="EMBL" id="CP136893">
    <property type="protein sequence ID" value="WOL05437.1"/>
    <property type="molecule type" value="Genomic_DNA"/>
</dbReference>